<evidence type="ECO:0000256" key="1">
    <source>
        <dbReference type="ARBA" id="ARBA00004141"/>
    </source>
</evidence>
<keyword evidence="2 5" id="KW-0812">Transmembrane</keyword>
<evidence type="ECO:0000256" key="5">
    <source>
        <dbReference type="SAM" id="Phobius"/>
    </source>
</evidence>
<evidence type="ECO:0000313" key="7">
    <source>
        <dbReference type="Proteomes" id="UP001222325"/>
    </source>
</evidence>
<dbReference type="GO" id="GO:0016765">
    <property type="term" value="F:transferase activity, transferring alkyl or aryl (other than methyl) groups"/>
    <property type="evidence" value="ECO:0007669"/>
    <property type="project" value="InterPro"/>
</dbReference>
<proteinExistence type="predicted"/>
<evidence type="ECO:0000256" key="3">
    <source>
        <dbReference type="ARBA" id="ARBA00022989"/>
    </source>
</evidence>
<evidence type="ECO:0000256" key="2">
    <source>
        <dbReference type="ARBA" id="ARBA00022692"/>
    </source>
</evidence>
<keyword evidence="3 5" id="KW-1133">Transmembrane helix</keyword>
<dbReference type="Proteomes" id="UP001222325">
    <property type="component" value="Unassembled WGS sequence"/>
</dbReference>
<sequence>MSRVLNHLKMSALKISGAIRVAYSFTSTDHLTTMVPALLYAIISTPKFSAGRMLQAILWVWFHILQTCTANQMLGVLEDTINKPHRPIPAGRISVGHTKILRYSLVPVCLGLSWLLGVARFGMVFAVGIWVYNELGLSGASFYTRNVLNSVGIVALETGAAEIVAGGAESVGPSRVHLYPVTALLIATTIHVQDFRDVAGDRKQGRTTLPIAMPESSRTITLGLMICWSAGLTFLWGRSLSFPTAMLFLGLGVYVGGRIYFLRTEPADQVSFKLYMVWLAFAQILPLL</sequence>
<dbReference type="AlphaFoldDB" id="A0AAD6U3Y0"/>
<evidence type="ECO:0000256" key="4">
    <source>
        <dbReference type="ARBA" id="ARBA00023136"/>
    </source>
</evidence>
<feature type="transmembrane region" description="Helical" evidence="5">
    <location>
        <begin position="111"/>
        <end position="132"/>
    </location>
</feature>
<dbReference type="PANTHER" id="PTHR42723">
    <property type="entry name" value="CHLOROPHYLL SYNTHASE"/>
    <property type="match status" value="1"/>
</dbReference>
<protein>
    <submittedName>
        <fullName evidence="6">UbiA prenyltransferase family</fullName>
    </submittedName>
</protein>
<feature type="transmembrane region" description="Helical" evidence="5">
    <location>
        <begin position="21"/>
        <end position="43"/>
    </location>
</feature>
<reference evidence="6" key="1">
    <citation type="submission" date="2023-03" db="EMBL/GenBank/DDBJ databases">
        <title>Massive genome expansion in bonnet fungi (Mycena s.s.) driven by repeated elements and novel gene families across ecological guilds.</title>
        <authorList>
            <consortium name="Lawrence Berkeley National Laboratory"/>
            <person name="Harder C.B."/>
            <person name="Miyauchi S."/>
            <person name="Viragh M."/>
            <person name="Kuo A."/>
            <person name="Thoen E."/>
            <person name="Andreopoulos B."/>
            <person name="Lu D."/>
            <person name="Skrede I."/>
            <person name="Drula E."/>
            <person name="Henrissat B."/>
            <person name="Morin E."/>
            <person name="Kohler A."/>
            <person name="Barry K."/>
            <person name="LaButti K."/>
            <person name="Morin E."/>
            <person name="Salamov A."/>
            <person name="Lipzen A."/>
            <person name="Mereny Z."/>
            <person name="Hegedus B."/>
            <person name="Baldrian P."/>
            <person name="Stursova M."/>
            <person name="Weitz H."/>
            <person name="Taylor A."/>
            <person name="Grigoriev I.V."/>
            <person name="Nagy L.G."/>
            <person name="Martin F."/>
            <person name="Kauserud H."/>
        </authorList>
    </citation>
    <scope>NUCLEOTIDE SEQUENCE</scope>
    <source>
        <strain evidence="6">CBHHK173m</strain>
    </source>
</reference>
<dbReference type="PANTHER" id="PTHR42723:SF1">
    <property type="entry name" value="CHLOROPHYLL SYNTHASE, CHLOROPLASTIC"/>
    <property type="match status" value="1"/>
</dbReference>
<dbReference type="InterPro" id="IPR050475">
    <property type="entry name" value="Prenyltransferase_related"/>
</dbReference>
<dbReference type="Gene3D" id="1.10.357.140">
    <property type="entry name" value="UbiA prenyltransferase"/>
    <property type="match status" value="1"/>
</dbReference>
<dbReference type="InterPro" id="IPR000537">
    <property type="entry name" value="UbiA_prenyltransferase"/>
</dbReference>
<dbReference type="EMBL" id="JARJCN010000030">
    <property type="protein sequence ID" value="KAJ7086864.1"/>
    <property type="molecule type" value="Genomic_DNA"/>
</dbReference>
<keyword evidence="4 5" id="KW-0472">Membrane</keyword>
<dbReference type="Pfam" id="PF01040">
    <property type="entry name" value="UbiA"/>
    <property type="match status" value="1"/>
</dbReference>
<feature type="transmembrane region" description="Helical" evidence="5">
    <location>
        <begin position="242"/>
        <end position="261"/>
    </location>
</feature>
<accession>A0AAD6U3Y0</accession>
<dbReference type="InterPro" id="IPR044878">
    <property type="entry name" value="UbiA_sf"/>
</dbReference>
<dbReference type="CDD" id="cd13965">
    <property type="entry name" value="PT_UbiA_3"/>
    <property type="match status" value="1"/>
</dbReference>
<keyword evidence="7" id="KW-1185">Reference proteome</keyword>
<evidence type="ECO:0000313" key="6">
    <source>
        <dbReference type="EMBL" id="KAJ7086864.1"/>
    </source>
</evidence>
<comment type="subcellular location">
    <subcellularLocation>
        <location evidence="1">Membrane</location>
        <topology evidence="1">Multi-pass membrane protein</topology>
    </subcellularLocation>
</comment>
<name>A0AAD6U3Y0_9AGAR</name>
<dbReference type="GO" id="GO:0016020">
    <property type="term" value="C:membrane"/>
    <property type="evidence" value="ECO:0007669"/>
    <property type="project" value="UniProtKB-SubCell"/>
</dbReference>
<comment type="caution">
    <text evidence="6">The sequence shown here is derived from an EMBL/GenBank/DDBJ whole genome shotgun (WGS) entry which is preliminary data.</text>
</comment>
<gene>
    <name evidence="6" type="ORF">B0H15DRAFT_344705</name>
</gene>
<organism evidence="6 7">
    <name type="scientific">Mycena belliarum</name>
    <dbReference type="NCBI Taxonomy" id="1033014"/>
    <lineage>
        <taxon>Eukaryota</taxon>
        <taxon>Fungi</taxon>
        <taxon>Dikarya</taxon>
        <taxon>Basidiomycota</taxon>
        <taxon>Agaricomycotina</taxon>
        <taxon>Agaricomycetes</taxon>
        <taxon>Agaricomycetidae</taxon>
        <taxon>Agaricales</taxon>
        <taxon>Marasmiineae</taxon>
        <taxon>Mycenaceae</taxon>
        <taxon>Mycena</taxon>
    </lineage>
</organism>